<keyword evidence="2" id="KW-0804">Transcription</keyword>
<dbReference type="PANTHER" id="PTHR10270:SF161">
    <property type="entry name" value="SEX-DETERMINING REGION Y PROTEIN"/>
    <property type="match status" value="1"/>
</dbReference>
<sequence>MFPLPSPSDPTPNIVPQKGDVGHVKRAPNSFILFRAATSTVARSTIGRCIRQADLSKIIAQEWKCLPNVERAKWEALALQRKHEHKMLHPGYVYRPRRTERRKYRTPTTTPTADKYQSESVTFSNSTLGMPNLPQISVLGYPSNANLECDWVFDQFLLGTDSRCAKVPNIL</sequence>
<dbReference type="CDD" id="cd01389">
    <property type="entry name" value="HMG-box_ROX1-like"/>
    <property type="match status" value="1"/>
</dbReference>
<evidence type="ECO:0000256" key="1">
    <source>
        <dbReference type="ARBA" id="ARBA00023125"/>
    </source>
</evidence>
<evidence type="ECO:0000313" key="7">
    <source>
        <dbReference type="Proteomes" id="UP001362999"/>
    </source>
</evidence>
<organism evidence="6 7">
    <name type="scientific">Favolaschia claudopus</name>
    <dbReference type="NCBI Taxonomy" id="2862362"/>
    <lineage>
        <taxon>Eukaryota</taxon>
        <taxon>Fungi</taxon>
        <taxon>Dikarya</taxon>
        <taxon>Basidiomycota</taxon>
        <taxon>Agaricomycotina</taxon>
        <taxon>Agaricomycetes</taxon>
        <taxon>Agaricomycetidae</taxon>
        <taxon>Agaricales</taxon>
        <taxon>Marasmiineae</taxon>
        <taxon>Mycenaceae</taxon>
        <taxon>Favolaschia</taxon>
    </lineage>
</organism>
<dbReference type="AlphaFoldDB" id="A0AAV9Z4N3"/>
<keyword evidence="1 3" id="KW-0238">DNA-binding</keyword>
<dbReference type="InterPro" id="IPR009071">
    <property type="entry name" value="HMG_box_dom"/>
</dbReference>
<dbReference type="SUPFAM" id="SSF47095">
    <property type="entry name" value="HMG-box"/>
    <property type="match status" value="1"/>
</dbReference>
<dbReference type="GO" id="GO:0001228">
    <property type="term" value="F:DNA-binding transcription activator activity, RNA polymerase II-specific"/>
    <property type="evidence" value="ECO:0007669"/>
    <property type="project" value="TreeGrafter"/>
</dbReference>
<feature type="domain" description="HMG box" evidence="5">
    <location>
        <begin position="24"/>
        <end position="93"/>
    </location>
</feature>
<dbReference type="SMART" id="SM00398">
    <property type="entry name" value="HMG"/>
    <property type="match status" value="1"/>
</dbReference>
<evidence type="ECO:0000313" key="6">
    <source>
        <dbReference type="EMBL" id="KAK6971567.1"/>
    </source>
</evidence>
<dbReference type="Proteomes" id="UP001362999">
    <property type="component" value="Unassembled WGS sequence"/>
</dbReference>
<feature type="compositionally biased region" description="Pro residues" evidence="4">
    <location>
        <begin position="1"/>
        <end position="10"/>
    </location>
</feature>
<keyword evidence="7" id="KW-1185">Reference proteome</keyword>
<dbReference type="GO" id="GO:0030154">
    <property type="term" value="P:cell differentiation"/>
    <property type="evidence" value="ECO:0007669"/>
    <property type="project" value="TreeGrafter"/>
</dbReference>
<feature type="DNA-binding region" description="HMG box" evidence="3">
    <location>
        <begin position="24"/>
        <end position="93"/>
    </location>
</feature>
<gene>
    <name evidence="6" type="ORF">R3P38DRAFT_2586961</name>
</gene>
<evidence type="ECO:0000256" key="2">
    <source>
        <dbReference type="ARBA" id="ARBA00023163"/>
    </source>
</evidence>
<evidence type="ECO:0000256" key="3">
    <source>
        <dbReference type="PROSITE-ProRule" id="PRU00267"/>
    </source>
</evidence>
<dbReference type="InterPro" id="IPR050140">
    <property type="entry name" value="SRY-related_HMG-box_TF-like"/>
</dbReference>
<comment type="caution">
    <text evidence="6">The sequence shown here is derived from an EMBL/GenBank/DDBJ whole genome shotgun (WGS) entry which is preliminary data.</text>
</comment>
<keyword evidence="3" id="KW-0539">Nucleus</keyword>
<dbReference type="Pfam" id="PF00505">
    <property type="entry name" value="HMG_box"/>
    <property type="match status" value="1"/>
</dbReference>
<dbReference type="Gene3D" id="1.10.30.10">
    <property type="entry name" value="High mobility group box domain"/>
    <property type="match status" value="1"/>
</dbReference>
<dbReference type="PANTHER" id="PTHR10270">
    <property type="entry name" value="SOX TRANSCRIPTION FACTOR"/>
    <property type="match status" value="1"/>
</dbReference>
<dbReference type="EMBL" id="JAWWNJ010000209">
    <property type="protein sequence ID" value="KAK6971567.1"/>
    <property type="molecule type" value="Genomic_DNA"/>
</dbReference>
<reference evidence="6 7" key="1">
    <citation type="journal article" date="2024" name="J Genomics">
        <title>Draft genome sequencing and assembly of Favolaschia claudopus CIRM-BRFM 2984 isolated from oak limbs.</title>
        <authorList>
            <person name="Navarro D."/>
            <person name="Drula E."/>
            <person name="Chaduli D."/>
            <person name="Cazenave R."/>
            <person name="Ahrendt S."/>
            <person name="Wang J."/>
            <person name="Lipzen A."/>
            <person name="Daum C."/>
            <person name="Barry K."/>
            <person name="Grigoriev I.V."/>
            <person name="Favel A."/>
            <person name="Rosso M.N."/>
            <person name="Martin F."/>
        </authorList>
    </citation>
    <scope>NUCLEOTIDE SEQUENCE [LARGE SCALE GENOMIC DNA]</scope>
    <source>
        <strain evidence="6 7">CIRM-BRFM 2984</strain>
    </source>
</reference>
<evidence type="ECO:0000256" key="4">
    <source>
        <dbReference type="SAM" id="MobiDB-lite"/>
    </source>
</evidence>
<dbReference type="PROSITE" id="PS50118">
    <property type="entry name" value="HMG_BOX_2"/>
    <property type="match status" value="1"/>
</dbReference>
<dbReference type="GO" id="GO:0005634">
    <property type="term" value="C:nucleus"/>
    <property type="evidence" value="ECO:0007669"/>
    <property type="project" value="UniProtKB-UniRule"/>
</dbReference>
<accession>A0AAV9Z4N3</accession>
<name>A0AAV9Z4N3_9AGAR</name>
<proteinExistence type="predicted"/>
<feature type="region of interest" description="Disordered" evidence="4">
    <location>
        <begin position="1"/>
        <end position="21"/>
    </location>
</feature>
<protein>
    <recommendedName>
        <fullName evidence="5">HMG box domain-containing protein</fullName>
    </recommendedName>
</protein>
<evidence type="ECO:0000259" key="5">
    <source>
        <dbReference type="PROSITE" id="PS50118"/>
    </source>
</evidence>
<dbReference type="InterPro" id="IPR036910">
    <property type="entry name" value="HMG_box_dom_sf"/>
</dbReference>
<dbReference type="GO" id="GO:0000978">
    <property type="term" value="F:RNA polymerase II cis-regulatory region sequence-specific DNA binding"/>
    <property type="evidence" value="ECO:0007669"/>
    <property type="project" value="TreeGrafter"/>
</dbReference>